<keyword evidence="3 6" id="KW-0812">Transmembrane</keyword>
<dbReference type="GO" id="GO:0005886">
    <property type="term" value="C:plasma membrane"/>
    <property type="evidence" value="ECO:0007669"/>
    <property type="project" value="UniProtKB-SubCell"/>
</dbReference>
<comment type="subcellular location">
    <subcellularLocation>
        <location evidence="1">Cell membrane</location>
        <topology evidence="1">Multi-pass membrane protein</topology>
    </subcellularLocation>
</comment>
<dbReference type="PATRIC" id="fig|989403.3.peg.2129"/>
<dbReference type="InterPro" id="IPR001851">
    <property type="entry name" value="ABC_transp_permease"/>
</dbReference>
<evidence type="ECO:0000313" key="7">
    <source>
        <dbReference type="EMBL" id="KZL19239.1"/>
    </source>
</evidence>
<evidence type="ECO:0000256" key="5">
    <source>
        <dbReference type="ARBA" id="ARBA00023136"/>
    </source>
</evidence>
<gene>
    <name evidence="7" type="ORF">PsAD2_01990</name>
</gene>
<feature type="transmembrane region" description="Helical" evidence="6">
    <location>
        <begin position="267"/>
        <end position="292"/>
    </location>
</feature>
<dbReference type="Pfam" id="PF02653">
    <property type="entry name" value="BPD_transp_2"/>
    <property type="match status" value="1"/>
</dbReference>
<name>A0A165YU64_9HYPH</name>
<evidence type="ECO:0000256" key="4">
    <source>
        <dbReference type="ARBA" id="ARBA00022989"/>
    </source>
</evidence>
<dbReference type="PANTHER" id="PTHR30482">
    <property type="entry name" value="HIGH-AFFINITY BRANCHED-CHAIN AMINO ACID TRANSPORT SYSTEM PERMEASE"/>
    <property type="match status" value="1"/>
</dbReference>
<comment type="caution">
    <text evidence="7">The sequence shown here is derived from an EMBL/GenBank/DDBJ whole genome shotgun (WGS) entry which is preliminary data.</text>
</comment>
<feature type="transmembrane region" description="Helical" evidence="6">
    <location>
        <begin position="42"/>
        <end position="69"/>
    </location>
</feature>
<dbReference type="GO" id="GO:0015658">
    <property type="term" value="F:branched-chain amino acid transmembrane transporter activity"/>
    <property type="evidence" value="ECO:0007669"/>
    <property type="project" value="InterPro"/>
</dbReference>
<keyword evidence="8" id="KW-1185">Reference proteome</keyword>
<dbReference type="CDD" id="cd06581">
    <property type="entry name" value="TM_PBP1_LivM_like"/>
    <property type="match status" value="1"/>
</dbReference>
<feature type="transmembrane region" description="Helical" evidence="6">
    <location>
        <begin position="333"/>
        <end position="354"/>
    </location>
</feature>
<feature type="transmembrane region" description="Helical" evidence="6">
    <location>
        <begin position="304"/>
        <end position="327"/>
    </location>
</feature>
<organism evidence="7 8">
    <name type="scientific">Pseudovibrio axinellae</name>
    <dbReference type="NCBI Taxonomy" id="989403"/>
    <lineage>
        <taxon>Bacteria</taxon>
        <taxon>Pseudomonadati</taxon>
        <taxon>Pseudomonadota</taxon>
        <taxon>Alphaproteobacteria</taxon>
        <taxon>Hyphomicrobiales</taxon>
        <taxon>Stappiaceae</taxon>
        <taxon>Pseudovibrio</taxon>
    </lineage>
</organism>
<dbReference type="Proteomes" id="UP000076577">
    <property type="component" value="Unassembled WGS sequence"/>
</dbReference>
<feature type="transmembrane region" description="Helical" evidence="6">
    <location>
        <begin position="116"/>
        <end position="137"/>
    </location>
</feature>
<evidence type="ECO:0000256" key="1">
    <source>
        <dbReference type="ARBA" id="ARBA00004651"/>
    </source>
</evidence>
<dbReference type="PANTHER" id="PTHR30482:SF17">
    <property type="entry name" value="ABC TRANSPORTER ATP-BINDING PROTEIN"/>
    <property type="match status" value="1"/>
</dbReference>
<evidence type="ECO:0000313" key="8">
    <source>
        <dbReference type="Proteomes" id="UP000076577"/>
    </source>
</evidence>
<feature type="transmembrane region" description="Helical" evidence="6">
    <location>
        <begin position="227"/>
        <end position="247"/>
    </location>
</feature>
<dbReference type="AlphaFoldDB" id="A0A165YU64"/>
<evidence type="ECO:0000256" key="2">
    <source>
        <dbReference type="ARBA" id="ARBA00022475"/>
    </source>
</evidence>
<feature type="transmembrane region" description="Helical" evidence="6">
    <location>
        <begin position="181"/>
        <end position="200"/>
    </location>
</feature>
<dbReference type="InterPro" id="IPR043428">
    <property type="entry name" value="LivM-like"/>
</dbReference>
<reference evidence="7 8" key="1">
    <citation type="journal article" date="2016" name="Front. Microbiol.">
        <title>Comparative Genomic Analysis Reveals a Diverse Repertoire of Genes Involved in Prokaryote-Eukaryote Interactions within the Pseudovibrio Genus.</title>
        <authorList>
            <person name="Romano S."/>
            <person name="Fernandez-Guerra A."/>
            <person name="Reen F.J."/>
            <person name="Glockner F.O."/>
            <person name="Crowley S.P."/>
            <person name="O'Sullivan O."/>
            <person name="Cotter P.D."/>
            <person name="Adams C."/>
            <person name="Dobson A.D."/>
            <person name="O'Gara F."/>
        </authorList>
    </citation>
    <scope>NUCLEOTIDE SEQUENCE [LARGE SCALE GENOMIC DNA]</scope>
    <source>
        <strain evidence="7 8">Ad2</strain>
    </source>
</reference>
<feature type="transmembrane region" description="Helical" evidence="6">
    <location>
        <begin position="89"/>
        <end position="109"/>
    </location>
</feature>
<protein>
    <submittedName>
        <fullName evidence="7">Leucine/isoleucine/valine transporter permease subunit</fullName>
    </submittedName>
</protein>
<keyword evidence="4 6" id="KW-1133">Transmembrane helix</keyword>
<dbReference type="OrthoDB" id="9804361at2"/>
<evidence type="ECO:0000256" key="3">
    <source>
        <dbReference type="ARBA" id="ARBA00022692"/>
    </source>
</evidence>
<keyword evidence="5 6" id="KW-0472">Membrane</keyword>
<accession>A0A165YU64</accession>
<feature type="transmembrane region" description="Helical" evidence="6">
    <location>
        <begin position="12"/>
        <end position="35"/>
    </location>
</feature>
<dbReference type="EMBL" id="LMCB01000015">
    <property type="protein sequence ID" value="KZL19239.1"/>
    <property type="molecule type" value="Genomic_DNA"/>
</dbReference>
<proteinExistence type="predicted"/>
<sequence length="381" mass="40946">MLTKVTPRSDLLMFVLFTLAILAMPLWLAPIGAGYPDLLQKFAIFGLFALGFNILFGLTGYLSFGHAVFLGVGSYAAVWSFKLLGMNPLPALLFSVVFSALFALAIGFISLRRSGIYFSILTLAFAQMSYNLAYSVLTPITNGETGLRVLQSDPRLLDGSGSDTGPLISRLFGIEMTGYSGFYFCAVLLIVGFYISQRIFRSPFGMMLRAVKSNQNRMSYTGLNTRPYTLAAFVISGVFAGVAGGLLAVTDPLAGAERMQWTASGEVVLMTILGGAGTLLGPILGAGLIKYFENIFSAYNEQTLHAIFSFLPDVIEAPVVSIAGLFVGEGWHLTLGLLFMVVVIFLPGGIMEGLNRISKIFSRSKPKPKFTSSSQSAAAAE</sequence>
<evidence type="ECO:0000256" key="6">
    <source>
        <dbReference type="SAM" id="Phobius"/>
    </source>
</evidence>
<keyword evidence="2" id="KW-1003">Cell membrane</keyword>
<dbReference type="STRING" id="989403.SAMN05421798_102717"/>